<reference evidence="3 4" key="1">
    <citation type="journal article" date="2014" name="BMC Genomics">
        <title>Architecture and functions of a multipartite genome of the methylotrophic bacterium Paracoccus aminophilus JCM 7686, containing primary and secondary chromids.</title>
        <authorList>
            <person name="Dziewit L."/>
            <person name="Czarnecki J."/>
            <person name="Wibberg D."/>
            <person name="Radlinska M."/>
            <person name="Mrozek P."/>
            <person name="Szymczak M."/>
            <person name="Schluter A."/>
            <person name="Puhler A."/>
            <person name="Bartosik D."/>
        </authorList>
    </citation>
    <scope>NUCLEOTIDE SEQUENCE [LARGE SCALE GENOMIC DNA]</scope>
    <source>
        <strain evidence="3">JCM 7686</strain>
    </source>
</reference>
<dbReference type="PANTHER" id="PTHR36307:SF1">
    <property type="entry name" value="FLAGELLA BASAL BODY P-RING FORMATION PROTEIN FLGA"/>
    <property type="match status" value="1"/>
</dbReference>
<sequence length="133" mass="14228">MRWFVLSLLLLPVAAPAAPPLATRTLPAGTIISPEDLTEGDPDENAGMVGLATRVMIYSGKPVQLTQLTAPKLIERNQLVTLVYENALLRIEAEGRALAAGSVGEIVRVMNLSSRTTLAGRVQPDGTILVEQR</sequence>
<keyword evidence="1" id="KW-0574">Periplasm</keyword>
<dbReference type="AlphaFoldDB" id="S5Y308"/>
<dbReference type="InterPro" id="IPR039246">
    <property type="entry name" value="Flagellar_FlgA"/>
</dbReference>
<feature type="domain" description="Flagella basal body P-ring formation protein FlgA SAF" evidence="2">
    <location>
        <begin position="22"/>
        <end position="130"/>
    </location>
</feature>
<dbReference type="EMBL" id="CP006650">
    <property type="protein sequence ID" value="AGT10130.1"/>
    <property type="molecule type" value="Genomic_DNA"/>
</dbReference>
<dbReference type="STRING" id="1367847.JCM7686_3094"/>
<dbReference type="Proteomes" id="UP000015480">
    <property type="component" value="Chromosome"/>
</dbReference>
<dbReference type="InterPro" id="IPR017585">
    <property type="entry name" value="SAF_FlgA"/>
</dbReference>
<feature type="signal peptide" evidence="1">
    <location>
        <begin position="1"/>
        <end position="17"/>
    </location>
</feature>
<keyword evidence="3" id="KW-0966">Cell projection</keyword>
<keyword evidence="3" id="KW-0969">Cilium</keyword>
<evidence type="ECO:0000259" key="2">
    <source>
        <dbReference type="Pfam" id="PF13144"/>
    </source>
</evidence>
<comment type="similarity">
    <text evidence="1">Belongs to the FlgA family.</text>
</comment>
<keyword evidence="3" id="KW-0282">Flagellum</keyword>
<feature type="chain" id="PRO_5005146499" description="Flagella basal body P-ring formation protein FlgA" evidence="1">
    <location>
        <begin position="18"/>
        <end position="133"/>
    </location>
</feature>
<dbReference type="RefSeq" id="WP_020951767.1">
    <property type="nucleotide sequence ID" value="NC_022041.1"/>
</dbReference>
<dbReference type="HOGENOM" id="CLU_131516_2_0_5"/>
<dbReference type="PANTHER" id="PTHR36307">
    <property type="entry name" value="FLAGELLA BASAL BODY P-RING FORMATION PROTEIN FLGA"/>
    <property type="match status" value="1"/>
</dbReference>
<keyword evidence="4" id="KW-1185">Reference proteome</keyword>
<dbReference type="GO" id="GO:0044780">
    <property type="term" value="P:bacterial-type flagellum assembly"/>
    <property type="evidence" value="ECO:0007669"/>
    <property type="project" value="InterPro"/>
</dbReference>
<organism evidence="3 4">
    <name type="scientific">Paracoccus aminophilus JCM 7686</name>
    <dbReference type="NCBI Taxonomy" id="1367847"/>
    <lineage>
        <taxon>Bacteria</taxon>
        <taxon>Pseudomonadati</taxon>
        <taxon>Pseudomonadota</taxon>
        <taxon>Alphaproteobacteria</taxon>
        <taxon>Rhodobacterales</taxon>
        <taxon>Paracoccaceae</taxon>
        <taxon>Paracoccus</taxon>
    </lineage>
</organism>
<evidence type="ECO:0000313" key="4">
    <source>
        <dbReference type="Proteomes" id="UP000015480"/>
    </source>
</evidence>
<accession>S5Y308</accession>
<evidence type="ECO:0000256" key="1">
    <source>
        <dbReference type="RuleBase" id="RU362063"/>
    </source>
</evidence>
<comment type="subcellular location">
    <subcellularLocation>
        <location evidence="1">Periplasm</location>
    </subcellularLocation>
</comment>
<dbReference type="GO" id="GO:0042597">
    <property type="term" value="C:periplasmic space"/>
    <property type="evidence" value="ECO:0007669"/>
    <property type="project" value="UniProtKB-SubCell"/>
</dbReference>
<dbReference type="Pfam" id="PF13144">
    <property type="entry name" value="ChapFlgA"/>
    <property type="match status" value="1"/>
</dbReference>
<dbReference type="KEGG" id="pami:JCM7686_3094"/>
<comment type="function">
    <text evidence="1">Involved in the assembly process of the P-ring formation. It may associate with FlgF on the rod constituting a structure essential for the P-ring assembly or may act as a modulator protein for the P-ring assembly.</text>
</comment>
<gene>
    <name evidence="3" type="ORF">JCM7686_3094</name>
</gene>
<dbReference type="Gene3D" id="2.30.30.760">
    <property type="match status" value="1"/>
</dbReference>
<dbReference type="NCBIfam" id="TIGR03170">
    <property type="entry name" value="flgA_cterm"/>
    <property type="match status" value="1"/>
</dbReference>
<proteinExistence type="inferred from homology"/>
<protein>
    <recommendedName>
        <fullName evidence="1">Flagella basal body P-ring formation protein FlgA</fullName>
    </recommendedName>
</protein>
<dbReference type="eggNOG" id="COG1261">
    <property type="taxonomic scope" value="Bacteria"/>
</dbReference>
<name>S5Y308_PARAH</name>
<dbReference type="PATRIC" id="fig|1367847.3.peg.3116"/>
<evidence type="ECO:0000313" key="3">
    <source>
        <dbReference type="EMBL" id="AGT10130.1"/>
    </source>
</evidence>
<keyword evidence="1" id="KW-0732">Signal</keyword>
<dbReference type="CDD" id="cd11614">
    <property type="entry name" value="SAF_CpaB_FlgA_like"/>
    <property type="match status" value="1"/>
</dbReference>
<keyword evidence="1" id="KW-1005">Bacterial flagellum biogenesis</keyword>
<dbReference type="OrthoDB" id="7619725at2"/>